<evidence type="ECO:0000313" key="2">
    <source>
        <dbReference type="Proteomes" id="UP001166291"/>
    </source>
</evidence>
<dbReference type="Proteomes" id="UP001166291">
    <property type="component" value="Unassembled WGS sequence"/>
</dbReference>
<reference evidence="1" key="1">
    <citation type="submission" date="2021-07" db="EMBL/GenBank/DDBJ databases">
        <title>Zhongshania sp. CAU 1632 isolated from seawater.</title>
        <authorList>
            <person name="Kim W."/>
        </authorList>
    </citation>
    <scope>NUCLEOTIDE SEQUENCE</scope>
    <source>
        <strain evidence="1">CAU 1632</strain>
    </source>
</reference>
<accession>A0ABS6VPP6</accession>
<gene>
    <name evidence="1" type="ORF">KXJ70_05880</name>
</gene>
<dbReference type="RefSeq" id="WP_219042498.1">
    <property type="nucleotide sequence ID" value="NZ_JAHWDQ010000001.1"/>
</dbReference>
<organism evidence="1 2">
    <name type="scientific">Zhongshania aquimaris</name>
    <dbReference type="NCBI Taxonomy" id="2857107"/>
    <lineage>
        <taxon>Bacteria</taxon>
        <taxon>Pseudomonadati</taxon>
        <taxon>Pseudomonadota</taxon>
        <taxon>Gammaproteobacteria</taxon>
        <taxon>Cellvibrionales</taxon>
        <taxon>Spongiibacteraceae</taxon>
        <taxon>Zhongshania</taxon>
    </lineage>
</organism>
<dbReference type="EMBL" id="JAHWDQ010000001">
    <property type="protein sequence ID" value="MBW2940292.1"/>
    <property type="molecule type" value="Genomic_DNA"/>
</dbReference>
<protein>
    <submittedName>
        <fullName evidence="1">Uncharacterized protein</fullName>
    </submittedName>
</protein>
<keyword evidence="2" id="KW-1185">Reference proteome</keyword>
<sequence length="171" mass="20024">MHYKEIDFRSTPLRTLCTATTNVVSELIHLSKNGVMDGITAMEYAEYFYGAALVACQTYAAGTVSDINEIEKANYKKIDLYKYQETNCHEYTYVELINSLANYFKHNEEWSVWPVNETTKTLRHYHIDENTDFPLYQGIKTIIGESPDVRRLCEVLEDWRFSLLNTRRKNI</sequence>
<comment type="caution">
    <text evidence="1">The sequence shown here is derived from an EMBL/GenBank/DDBJ whole genome shotgun (WGS) entry which is preliminary data.</text>
</comment>
<proteinExistence type="predicted"/>
<name>A0ABS6VPP6_9GAMM</name>
<evidence type="ECO:0000313" key="1">
    <source>
        <dbReference type="EMBL" id="MBW2940292.1"/>
    </source>
</evidence>